<dbReference type="InterPro" id="IPR001789">
    <property type="entry name" value="Sig_transdc_resp-reg_receiver"/>
</dbReference>
<dbReference type="Proteomes" id="UP001629246">
    <property type="component" value="Unassembled WGS sequence"/>
</dbReference>
<reference evidence="4 5" key="1">
    <citation type="journal article" date="2024" name="Chem. Sci.">
        <title>Discovery of megapolipeptins by genome mining of a Burkholderiales bacteria collection.</title>
        <authorList>
            <person name="Paulo B.S."/>
            <person name="Recchia M.J.J."/>
            <person name="Lee S."/>
            <person name="Fergusson C.H."/>
            <person name="Romanowski S.B."/>
            <person name="Hernandez A."/>
            <person name="Krull N."/>
            <person name="Liu D.Y."/>
            <person name="Cavanagh H."/>
            <person name="Bos A."/>
            <person name="Gray C.A."/>
            <person name="Murphy B.T."/>
            <person name="Linington R.G."/>
            <person name="Eustaquio A.S."/>
        </authorList>
    </citation>
    <scope>NUCLEOTIDE SEQUENCE [LARGE SCALE GENOMIC DNA]</scope>
    <source>
        <strain evidence="4 5">RL21-008-BIB-A</strain>
    </source>
</reference>
<evidence type="ECO:0000313" key="5">
    <source>
        <dbReference type="Proteomes" id="UP001629246"/>
    </source>
</evidence>
<proteinExistence type="predicted"/>
<evidence type="ECO:0000313" key="4">
    <source>
        <dbReference type="EMBL" id="MFL9923413.1"/>
    </source>
</evidence>
<keyword evidence="5" id="KW-1185">Reference proteome</keyword>
<organism evidence="4 5">
    <name type="scientific">Herbaspirillum lusitanum</name>
    <dbReference type="NCBI Taxonomy" id="213312"/>
    <lineage>
        <taxon>Bacteria</taxon>
        <taxon>Pseudomonadati</taxon>
        <taxon>Pseudomonadota</taxon>
        <taxon>Betaproteobacteria</taxon>
        <taxon>Burkholderiales</taxon>
        <taxon>Oxalobacteraceae</taxon>
        <taxon>Herbaspirillum</taxon>
    </lineage>
</organism>
<evidence type="ECO:0000256" key="2">
    <source>
        <dbReference type="PROSITE-ProRule" id="PRU00169"/>
    </source>
</evidence>
<dbReference type="EMBL" id="JAQQFM010000002">
    <property type="protein sequence ID" value="MFL9923413.1"/>
    <property type="molecule type" value="Genomic_DNA"/>
</dbReference>
<dbReference type="SMART" id="SM00448">
    <property type="entry name" value="REC"/>
    <property type="match status" value="1"/>
</dbReference>
<feature type="domain" description="Response regulatory" evidence="3">
    <location>
        <begin position="8"/>
        <end position="121"/>
    </location>
</feature>
<name>A0ABW9A6M6_9BURK</name>
<evidence type="ECO:0000256" key="1">
    <source>
        <dbReference type="ARBA" id="ARBA00022553"/>
    </source>
</evidence>
<dbReference type="PANTHER" id="PTHR44591:SF3">
    <property type="entry name" value="RESPONSE REGULATORY DOMAIN-CONTAINING PROTEIN"/>
    <property type="match status" value="1"/>
</dbReference>
<dbReference type="SUPFAM" id="SSF52172">
    <property type="entry name" value="CheY-like"/>
    <property type="match status" value="1"/>
</dbReference>
<dbReference type="PROSITE" id="PS50110">
    <property type="entry name" value="RESPONSE_REGULATORY"/>
    <property type="match status" value="1"/>
</dbReference>
<sequence>MGAPFRHTLLLVEDSQDVRELMSEIFQEYGLRVIAAVDGLDALAKIENNVPDVVLTDLRMPNMTGLELARHLRAHPVFFDIPIAVLSSIVPENLSTATEIDVFIRKPCSVDYLVKTINQMLLNVLNGIHAQRRQAARRALN</sequence>
<protein>
    <submittedName>
        <fullName evidence="4">Response regulator</fullName>
    </submittedName>
</protein>
<evidence type="ECO:0000259" key="3">
    <source>
        <dbReference type="PROSITE" id="PS50110"/>
    </source>
</evidence>
<dbReference type="Pfam" id="PF00072">
    <property type="entry name" value="Response_reg"/>
    <property type="match status" value="1"/>
</dbReference>
<feature type="modified residue" description="4-aspartylphosphate" evidence="2">
    <location>
        <position position="57"/>
    </location>
</feature>
<dbReference type="InterPro" id="IPR011006">
    <property type="entry name" value="CheY-like_superfamily"/>
</dbReference>
<comment type="caution">
    <text evidence="4">The sequence shown here is derived from an EMBL/GenBank/DDBJ whole genome shotgun (WGS) entry which is preliminary data.</text>
</comment>
<dbReference type="Gene3D" id="3.40.50.2300">
    <property type="match status" value="1"/>
</dbReference>
<dbReference type="PANTHER" id="PTHR44591">
    <property type="entry name" value="STRESS RESPONSE REGULATOR PROTEIN 1"/>
    <property type="match status" value="1"/>
</dbReference>
<gene>
    <name evidence="4" type="ORF">PQR62_03995</name>
</gene>
<dbReference type="InterPro" id="IPR050595">
    <property type="entry name" value="Bact_response_regulator"/>
</dbReference>
<dbReference type="RefSeq" id="WP_408155046.1">
    <property type="nucleotide sequence ID" value="NZ_JAQQFM010000002.1"/>
</dbReference>
<accession>A0ABW9A6M6</accession>
<keyword evidence="1 2" id="KW-0597">Phosphoprotein</keyword>